<dbReference type="PROSITE" id="PS50866">
    <property type="entry name" value="GOLD"/>
    <property type="match status" value="1"/>
</dbReference>
<dbReference type="PANTHER" id="PTHR47532:SF1">
    <property type="entry name" value="RETINAL-BINDING PROTEIN"/>
    <property type="match status" value="1"/>
</dbReference>
<gene>
    <name evidence="2" type="ORF">AXG93_1660s1610</name>
</gene>
<organism evidence="2 3">
    <name type="scientific">Marchantia polymorpha subsp. ruderalis</name>
    <dbReference type="NCBI Taxonomy" id="1480154"/>
    <lineage>
        <taxon>Eukaryota</taxon>
        <taxon>Viridiplantae</taxon>
        <taxon>Streptophyta</taxon>
        <taxon>Embryophyta</taxon>
        <taxon>Marchantiophyta</taxon>
        <taxon>Marchantiopsida</taxon>
        <taxon>Marchantiidae</taxon>
        <taxon>Marchantiales</taxon>
        <taxon>Marchantiaceae</taxon>
        <taxon>Marchantia</taxon>
    </lineage>
</organism>
<proteinExistence type="predicted"/>
<keyword evidence="3" id="KW-1185">Reference proteome</keyword>
<evidence type="ECO:0000313" key="2">
    <source>
        <dbReference type="EMBL" id="OAE23402.1"/>
    </source>
</evidence>
<dbReference type="Proteomes" id="UP000077202">
    <property type="component" value="Unassembled WGS sequence"/>
</dbReference>
<dbReference type="PANTHER" id="PTHR47532">
    <property type="entry name" value="RETINAL-BINDING PROTEIN"/>
    <property type="match status" value="1"/>
</dbReference>
<comment type="caution">
    <text evidence="2">The sequence shown here is derived from an EMBL/GenBank/DDBJ whole genome shotgun (WGS) entry which is preliminary data.</text>
</comment>
<dbReference type="Gene3D" id="2.60.120.680">
    <property type="entry name" value="GOLD domain"/>
    <property type="match status" value="1"/>
</dbReference>
<sequence>MASTAGLVPITRHFLAKYYEKYPYSPLNKELPSIIDSLKEKFNRMDLEYQKASATEELLKFAVYLKVEHFVILTQACQMRKGNKQMMEELQIIVPHKIDENLWKNREQIEEILHLFEEGSWPKALKGQSASTNVVKALERLGGILKSLLKDIEKFQVANSDRVYNMVLTYMPQDFRCSLIKQQRERSEKRRQAEVEALVNAGGSIREKFVLLWKQQMERRRQLAQLGSGSGLYKQLVKFLVGVPLVLLEFVKQINDHQGQTEDMLAQLEKSVDAYVTDFKHYLKFMGEVFENSPFLISAEEAGLTEEKFDDFEETPIPPGKFHEVAVKVECEGSIVAWDFRLTSGKDVGFHVDFINESGSKVPMVPYKRYEANQPNQGDFPSPFVGHYKLVWDNSYSTFYRKIVRHKLDVIPPVAPQSPDMSLVEEDEQT</sequence>
<name>A0A176VST7_MARPO</name>
<dbReference type="InterPro" id="IPR009038">
    <property type="entry name" value="GOLD_dom"/>
</dbReference>
<dbReference type="EMBL" id="LVLJ01002842">
    <property type="protein sequence ID" value="OAE23402.1"/>
    <property type="molecule type" value="Genomic_DNA"/>
</dbReference>
<protein>
    <recommendedName>
        <fullName evidence="1">GOLD domain-containing protein</fullName>
    </recommendedName>
</protein>
<dbReference type="AlphaFoldDB" id="A0A176VST7"/>
<feature type="domain" description="GOLD" evidence="1">
    <location>
        <begin position="319"/>
        <end position="410"/>
    </location>
</feature>
<dbReference type="InterPro" id="IPR036598">
    <property type="entry name" value="GOLD_dom_sf"/>
</dbReference>
<reference evidence="2" key="1">
    <citation type="submission" date="2016-03" db="EMBL/GenBank/DDBJ databases">
        <title>Mechanisms controlling the formation of the plant cell surface in tip-growing cells are functionally conserved among land plants.</title>
        <authorList>
            <person name="Honkanen S."/>
            <person name="Jones V.A."/>
            <person name="Morieri G."/>
            <person name="Champion C."/>
            <person name="Hetherington A.J."/>
            <person name="Kelly S."/>
            <person name="Saint-Marcoux D."/>
            <person name="Proust H."/>
            <person name="Prescott H."/>
            <person name="Dolan L."/>
        </authorList>
    </citation>
    <scope>NUCLEOTIDE SEQUENCE [LARGE SCALE GENOMIC DNA]</scope>
    <source>
        <tissue evidence="2">Whole gametophyte</tissue>
    </source>
</reference>
<evidence type="ECO:0000259" key="1">
    <source>
        <dbReference type="PROSITE" id="PS50866"/>
    </source>
</evidence>
<accession>A0A176VST7</accession>
<dbReference type="SUPFAM" id="SSF101576">
    <property type="entry name" value="Supernatant protein factor (SPF), C-terminal domain"/>
    <property type="match status" value="1"/>
</dbReference>
<evidence type="ECO:0000313" key="3">
    <source>
        <dbReference type="Proteomes" id="UP000077202"/>
    </source>
</evidence>